<name>A0AAD3GZ74_9STRA</name>
<dbReference type="EMBL" id="BLLK01000019">
    <property type="protein sequence ID" value="GFH44044.1"/>
    <property type="molecule type" value="Genomic_DNA"/>
</dbReference>
<comment type="caution">
    <text evidence="1">The sequence shown here is derived from an EMBL/GenBank/DDBJ whole genome shotgun (WGS) entry which is preliminary data.</text>
</comment>
<accession>A0AAD3GZ74</accession>
<sequence length="128" mass="15082">MRNDYPDYVRLHDRKWGHHKCSYLPEENEEIDIFYPYSNAPKSIHANRNWFTGHFQFAVATNVDEKKCTFTAVPTNTKYAPIEKKAYPDPTIWPIVFTIFGMYALAKEETSVFVQKVQDILSNEVREM</sequence>
<organism evidence="1 2">
    <name type="scientific">Chaetoceros tenuissimus</name>
    <dbReference type="NCBI Taxonomy" id="426638"/>
    <lineage>
        <taxon>Eukaryota</taxon>
        <taxon>Sar</taxon>
        <taxon>Stramenopiles</taxon>
        <taxon>Ochrophyta</taxon>
        <taxon>Bacillariophyta</taxon>
        <taxon>Coscinodiscophyceae</taxon>
        <taxon>Chaetocerotophycidae</taxon>
        <taxon>Chaetocerotales</taxon>
        <taxon>Chaetocerotaceae</taxon>
        <taxon>Chaetoceros</taxon>
    </lineage>
</organism>
<proteinExistence type="predicted"/>
<protein>
    <submittedName>
        <fullName evidence="1">Uncharacterized protein</fullName>
    </submittedName>
</protein>
<dbReference type="Proteomes" id="UP001054902">
    <property type="component" value="Unassembled WGS sequence"/>
</dbReference>
<reference evidence="1 2" key="1">
    <citation type="journal article" date="2021" name="Sci. Rep.">
        <title>The genome of the diatom Chaetoceros tenuissimus carries an ancient integrated fragment of an extant virus.</title>
        <authorList>
            <person name="Hongo Y."/>
            <person name="Kimura K."/>
            <person name="Takaki Y."/>
            <person name="Yoshida Y."/>
            <person name="Baba S."/>
            <person name="Kobayashi G."/>
            <person name="Nagasaki K."/>
            <person name="Hano T."/>
            <person name="Tomaru Y."/>
        </authorList>
    </citation>
    <scope>NUCLEOTIDE SEQUENCE [LARGE SCALE GENOMIC DNA]</scope>
    <source>
        <strain evidence="1 2">NIES-3715</strain>
    </source>
</reference>
<evidence type="ECO:0000313" key="1">
    <source>
        <dbReference type="EMBL" id="GFH44044.1"/>
    </source>
</evidence>
<evidence type="ECO:0000313" key="2">
    <source>
        <dbReference type="Proteomes" id="UP001054902"/>
    </source>
</evidence>
<dbReference type="AlphaFoldDB" id="A0AAD3GZ74"/>
<keyword evidence="2" id="KW-1185">Reference proteome</keyword>
<gene>
    <name evidence="1" type="ORF">CTEN210_00518</name>
</gene>